<evidence type="ECO:0000259" key="6">
    <source>
        <dbReference type="PROSITE" id="PS50016"/>
    </source>
</evidence>
<comment type="caution">
    <text evidence="7">The sequence shown here is derived from an EMBL/GenBank/DDBJ whole genome shotgun (WGS) entry which is preliminary data.</text>
</comment>
<gene>
    <name evidence="7" type="ORF">Vretifemale_4240</name>
</gene>
<evidence type="ECO:0000256" key="4">
    <source>
        <dbReference type="PROSITE-ProRule" id="PRU00146"/>
    </source>
</evidence>
<sequence>AAWAAPPEPSAAGGRGRGKKPAFLASAPDVHHVPAPPDSRFELLPLRRQEPFLRNSPTCSYCQKTYHEELSPLCLCDYCPRAYHLACLDMEYEELRLLDWACPRCAERLEMSGANGGAAGYLCVPPPPALPSTLGLGGGATTPSAAAAATVSGLGPDALVALRRNMRWADPADKAAYLAARAAQRAAEREERE</sequence>
<dbReference type="Pfam" id="PF00628">
    <property type="entry name" value="PHD"/>
    <property type="match status" value="1"/>
</dbReference>
<accession>A0A8J4FH13</accession>
<dbReference type="InterPro" id="IPR001965">
    <property type="entry name" value="Znf_PHD"/>
</dbReference>
<feature type="non-terminal residue" evidence="7">
    <location>
        <position position="1"/>
    </location>
</feature>
<proteinExistence type="predicted"/>
<dbReference type="InterPro" id="IPR013083">
    <property type="entry name" value="Znf_RING/FYVE/PHD"/>
</dbReference>
<dbReference type="AlphaFoldDB" id="A0A8J4FH13"/>
<evidence type="ECO:0000256" key="2">
    <source>
        <dbReference type="ARBA" id="ARBA00022771"/>
    </source>
</evidence>
<organism evidence="7 8">
    <name type="scientific">Volvox reticuliferus</name>
    <dbReference type="NCBI Taxonomy" id="1737510"/>
    <lineage>
        <taxon>Eukaryota</taxon>
        <taxon>Viridiplantae</taxon>
        <taxon>Chlorophyta</taxon>
        <taxon>core chlorophytes</taxon>
        <taxon>Chlorophyceae</taxon>
        <taxon>CS clade</taxon>
        <taxon>Chlamydomonadales</taxon>
        <taxon>Volvocaceae</taxon>
        <taxon>Volvox</taxon>
    </lineage>
</organism>
<name>A0A8J4FH13_9CHLO</name>
<dbReference type="InterPro" id="IPR011011">
    <property type="entry name" value="Znf_FYVE_PHD"/>
</dbReference>
<protein>
    <recommendedName>
        <fullName evidence="6">PHD-type domain-containing protein</fullName>
    </recommendedName>
</protein>
<keyword evidence="8" id="KW-1185">Reference proteome</keyword>
<feature type="domain" description="PHD-type" evidence="6">
    <location>
        <begin position="56"/>
        <end position="108"/>
    </location>
</feature>
<evidence type="ECO:0000313" key="8">
    <source>
        <dbReference type="Proteomes" id="UP000747110"/>
    </source>
</evidence>
<evidence type="ECO:0000256" key="5">
    <source>
        <dbReference type="SAM" id="MobiDB-lite"/>
    </source>
</evidence>
<dbReference type="OrthoDB" id="332390at2759"/>
<dbReference type="Proteomes" id="UP000747110">
    <property type="component" value="Unassembled WGS sequence"/>
</dbReference>
<dbReference type="EMBL" id="BNCP01000006">
    <property type="protein sequence ID" value="GIL74216.1"/>
    <property type="molecule type" value="Genomic_DNA"/>
</dbReference>
<reference evidence="7" key="1">
    <citation type="journal article" date="2021" name="Proc. Natl. Acad. Sci. U.S.A.">
        <title>Three genomes in the algal genus Volvox reveal the fate of a haploid sex-determining region after a transition to homothallism.</title>
        <authorList>
            <person name="Yamamoto K."/>
            <person name="Hamaji T."/>
            <person name="Kawai-Toyooka H."/>
            <person name="Matsuzaki R."/>
            <person name="Takahashi F."/>
            <person name="Nishimura Y."/>
            <person name="Kawachi M."/>
            <person name="Noguchi H."/>
            <person name="Minakuchi Y."/>
            <person name="Umen J.G."/>
            <person name="Toyoda A."/>
            <person name="Nozaki H."/>
        </authorList>
    </citation>
    <scope>NUCLEOTIDE SEQUENCE</scope>
    <source>
        <strain evidence="7">NIES-3786</strain>
    </source>
</reference>
<evidence type="ECO:0000256" key="1">
    <source>
        <dbReference type="ARBA" id="ARBA00022723"/>
    </source>
</evidence>
<feature type="region of interest" description="Disordered" evidence="5">
    <location>
        <begin position="1"/>
        <end position="22"/>
    </location>
</feature>
<keyword evidence="2 4" id="KW-0863">Zinc-finger</keyword>
<keyword evidence="3" id="KW-0862">Zinc</keyword>
<feature type="non-terminal residue" evidence="7">
    <location>
        <position position="193"/>
    </location>
</feature>
<dbReference type="InterPro" id="IPR019787">
    <property type="entry name" value="Znf_PHD-finger"/>
</dbReference>
<dbReference type="PROSITE" id="PS50016">
    <property type="entry name" value="ZF_PHD_2"/>
    <property type="match status" value="1"/>
</dbReference>
<dbReference type="GO" id="GO:0008270">
    <property type="term" value="F:zinc ion binding"/>
    <property type="evidence" value="ECO:0007669"/>
    <property type="project" value="UniProtKB-KW"/>
</dbReference>
<dbReference type="SUPFAM" id="SSF57903">
    <property type="entry name" value="FYVE/PHD zinc finger"/>
    <property type="match status" value="1"/>
</dbReference>
<dbReference type="SMART" id="SM00249">
    <property type="entry name" value="PHD"/>
    <property type="match status" value="1"/>
</dbReference>
<evidence type="ECO:0000256" key="3">
    <source>
        <dbReference type="ARBA" id="ARBA00022833"/>
    </source>
</evidence>
<dbReference type="Gene3D" id="3.30.40.10">
    <property type="entry name" value="Zinc/RING finger domain, C3HC4 (zinc finger)"/>
    <property type="match status" value="1"/>
</dbReference>
<keyword evidence="1" id="KW-0479">Metal-binding</keyword>
<evidence type="ECO:0000313" key="7">
    <source>
        <dbReference type="EMBL" id="GIL74216.1"/>
    </source>
</evidence>